<feature type="region of interest" description="Disordered" evidence="1">
    <location>
        <begin position="1"/>
        <end position="38"/>
    </location>
</feature>
<dbReference type="AlphaFoldDB" id="A0A839Z9V2"/>
<evidence type="ECO:0000259" key="2">
    <source>
        <dbReference type="Pfam" id="PF21722"/>
    </source>
</evidence>
<feature type="domain" description="Glycine-rich" evidence="2">
    <location>
        <begin position="169"/>
        <end position="362"/>
    </location>
</feature>
<comment type="caution">
    <text evidence="3">The sequence shown here is derived from an EMBL/GenBank/DDBJ whole genome shotgun (WGS) entry which is preliminary data.</text>
</comment>
<gene>
    <name evidence="3" type="ORF">FHS55_002108</name>
</gene>
<reference evidence="3 4" key="1">
    <citation type="submission" date="2020-08" db="EMBL/GenBank/DDBJ databases">
        <title>Genomic Encyclopedia of Type Strains, Phase IV (KMG-IV): sequencing the most valuable type-strain genomes for metagenomic binning, comparative biology and taxonomic classification.</title>
        <authorList>
            <person name="Goeker M."/>
        </authorList>
    </citation>
    <scope>NUCLEOTIDE SEQUENCE [LARGE SCALE GENOMIC DNA]</scope>
    <source>
        <strain evidence="3 4">DSM 5895</strain>
    </source>
</reference>
<proteinExistence type="predicted"/>
<dbReference type="Pfam" id="PF21722">
    <property type="entry name" value="Gly_rich_2"/>
    <property type="match status" value="1"/>
</dbReference>
<dbReference type="EMBL" id="JACICD010000003">
    <property type="protein sequence ID" value="MBB3771509.1"/>
    <property type="molecule type" value="Genomic_DNA"/>
</dbReference>
<sequence>MKYQAPFGSLDPDAPYVDRNTPGATRGSVPPAKAIEHPQREQDNLIRAAGITPTADDLSQVTRAVRSGRLNYAAAGGTATALTASLSVPLLAHSAGMGLRLLVSTAATGATTLTVDGVAGAIQRPGGGAIQSGDWSAGQILDLIDTGTAWQLVAMPASAGVLANSAVWTVAGIYSWVPPLGVTRVKARPAGAGGGGGACGSSGGASGGCGGGSGEGVYTVVPGTSYPVVIGAGGVGGTSAGNGGNGGTTSFGSFISATGGGGGGGIASGYSTYLGTPGSCTGGRINFTGGLGSAALTEYTGSLIRFVGGTGGACIGWAPSTQYARQQAWAPSGPGGGGSAGGSSQSTAENGFAGADGCLALEW</sequence>
<feature type="region of interest" description="Disordered" evidence="1">
    <location>
        <begin position="327"/>
        <end position="348"/>
    </location>
</feature>
<dbReference type="Proteomes" id="UP000533469">
    <property type="component" value="Unassembled WGS sequence"/>
</dbReference>
<dbReference type="InterPro" id="IPR049304">
    <property type="entry name" value="Gly_rich_dom"/>
</dbReference>
<protein>
    <recommendedName>
        <fullName evidence="2">Glycine-rich domain-containing protein</fullName>
    </recommendedName>
</protein>
<organism evidence="3 4">
    <name type="scientific">Ancylobacter tetraedralis</name>
    <dbReference type="NCBI Taxonomy" id="217068"/>
    <lineage>
        <taxon>Bacteria</taxon>
        <taxon>Pseudomonadati</taxon>
        <taxon>Pseudomonadota</taxon>
        <taxon>Alphaproteobacteria</taxon>
        <taxon>Hyphomicrobiales</taxon>
        <taxon>Xanthobacteraceae</taxon>
        <taxon>Ancylobacter</taxon>
    </lineage>
</organism>
<evidence type="ECO:0000256" key="1">
    <source>
        <dbReference type="SAM" id="MobiDB-lite"/>
    </source>
</evidence>
<evidence type="ECO:0000313" key="3">
    <source>
        <dbReference type="EMBL" id="MBB3771509.1"/>
    </source>
</evidence>
<accession>A0A839Z9V2</accession>
<evidence type="ECO:0000313" key="4">
    <source>
        <dbReference type="Proteomes" id="UP000533469"/>
    </source>
</evidence>
<name>A0A839Z9V2_9HYPH</name>
<keyword evidence="4" id="KW-1185">Reference proteome</keyword>
<dbReference type="RefSeq" id="WP_183189655.1">
    <property type="nucleotide sequence ID" value="NZ_JACICD010000003.1"/>
</dbReference>